<dbReference type="InterPro" id="IPR036477">
    <property type="entry name" value="Formyl_transf_N_sf"/>
</dbReference>
<keyword evidence="3 4" id="KW-0658">Purine biosynthesis</keyword>
<feature type="binding site" evidence="4">
    <location>
        <position position="105"/>
    </location>
    <ligand>
        <name>(6R)-10-formyltetrahydrofolate</name>
        <dbReference type="ChEBI" id="CHEBI:195366"/>
    </ligand>
</feature>
<comment type="function">
    <text evidence="4">Catalyzes the transfer of a formyl group from 10-formyltetrahydrofolate to 5-phospho-ribosyl-glycinamide (GAR), producing 5-phospho-ribosyl-N-formylglycinamide (FGAR) and tetrahydrofolate.</text>
</comment>
<reference evidence="6 7" key="1">
    <citation type="submission" date="2018-06" db="EMBL/GenBank/DDBJ databases">
        <title>Extensive metabolic versatility and redundancy in microbially diverse, dynamic hydrothermal sediments.</title>
        <authorList>
            <person name="Dombrowski N."/>
            <person name="Teske A."/>
            <person name="Baker B.J."/>
        </authorList>
    </citation>
    <scope>NUCLEOTIDE SEQUENCE [LARGE SCALE GENOMIC DNA]</scope>
    <source>
        <strain evidence="6">B35_G9</strain>
    </source>
</reference>
<accession>A0A660SBQ7</accession>
<sequence length="199" mass="22634">MIFISGRGSNLLAIAKSVEEGYIRNLDIVKVISDNPEAEGLFKIREKGIDSIYVYPGEKISRFDDEGVKRYMEVINKYDADYIFLAGFMRILDKRIIDSVDYVLNIHPSLLPSFKGLHAQRQAIEYGVKVSGCTVHFVDTDVDTGPIILQRTVPVFADDTEETLSERILKEEHKAYPDAIKLLVENRLEINGRIVKIKE</sequence>
<dbReference type="CDD" id="cd08645">
    <property type="entry name" value="FMT_core_GART"/>
    <property type="match status" value="1"/>
</dbReference>
<dbReference type="Proteomes" id="UP000282321">
    <property type="component" value="Unassembled WGS sequence"/>
</dbReference>
<dbReference type="GO" id="GO:0005737">
    <property type="term" value="C:cytoplasm"/>
    <property type="evidence" value="ECO:0007669"/>
    <property type="project" value="TreeGrafter"/>
</dbReference>
<dbReference type="EC" id="2.1.2.2" evidence="4"/>
<dbReference type="Gene3D" id="3.40.50.170">
    <property type="entry name" value="Formyl transferase, N-terminal domain"/>
    <property type="match status" value="1"/>
</dbReference>
<evidence type="ECO:0000259" key="5">
    <source>
        <dbReference type="Pfam" id="PF00551"/>
    </source>
</evidence>
<dbReference type="NCBIfam" id="TIGR00639">
    <property type="entry name" value="PurN"/>
    <property type="match status" value="1"/>
</dbReference>
<dbReference type="GO" id="GO:0006189">
    <property type="term" value="P:'de novo' IMP biosynthetic process"/>
    <property type="evidence" value="ECO:0007669"/>
    <property type="project" value="UniProtKB-UniRule"/>
</dbReference>
<feature type="domain" description="Formyl transferase N-terminal" evidence="5">
    <location>
        <begin position="2"/>
        <end position="180"/>
    </location>
</feature>
<evidence type="ECO:0000256" key="4">
    <source>
        <dbReference type="HAMAP-Rule" id="MF_01930"/>
    </source>
</evidence>
<dbReference type="UniPathway" id="UPA00074">
    <property type="reaction ID" value="UER00126"/>
</dbReference>
<evidence type="ECO:0000313" key="7">
    <source>
        <dbReference type="Proteomes" id="UP000282321"/>
    </source>
</evidence>
<proteinExistence type="inferred from homology"/>
<dbReference type="PANTHER" id="PTHR43369:SF2">
    <property type="entry name" value="PHOSPHORIBOSYLGLYCINAMIDE FORMYLTRANSFERASE"/>
    <property type="match status" value="1"/>
</dbReference>
<dbReference type="AlphaFoldDB" id="A0A660SBQ7"/>
<evidence type="ECO:0000256" key="1">
    <source>
        <dbReference type="ARBA" id="ARBA00005054"/>
    </source>
</evidence>
<dbReference type="GO" id="GO:0004644">
    <property type="term" value="F:phosphoribosylglycinamide formyltransferase activity"/>
    <property type="evidence" value="ECO:0007669"/>
    <property type="project" value="UniProtKB-UniRule"/>
</dbReference>
<feature type="active site" description="Proton donor" evidence="4">
    <location>
        <position position="107"/>
    </location>
</feature>
<dbReference type="HAMAP" id="MF_01930">
    <property type="entry name" value="PurN"/>
    <property type="match status" value="1"/>
</dbReference>
<feature type="binding site" evidence="4">
    <location>
        <begin position="8"/>
        <end position="10"/>
    </location>
    <ligand>
        <name>N(1)-(5-phospho-beta-D-ribosyl)glycinamide</name>
        <dbReference type="ChEBI" id="CHEBI:143788"/>
    </ligand>
</feature>
<dbReference type="SUPFAM" id="SSF53328">
    <property type="entry name" value="Formyltransferase"/>
    <property type="match status" value="1"/>
</dbReference>
<evidence type="ECO:0000256" key="3">
    <source>
        <dbReference type="ARBA" id="ARBA00022755"/>
    </source>
</evidence>
<feature type="site" description="Raises pKa of active site His" evidence="4">
    <location>
        <position position="143"/>
    </location>
</feature>
<feature type="binding site" evidence="4">
    <location>
        <position position="62"/>
    </location>
    <ligand>
        <name>(6R)-10-formyltetrahydrofolate</name>
        <dbReference type="ChEBI" id="CHEBI:195366"/>
    </ligand>
</feature>
<evidence type="ECO:0000313" key="6">
    <source>
        <dbReference type="EMBL" id="RKX68083.1"/>
    </source>
</evidence>
<keyword evidence="2 4" id="KW-0808">Transferase</keyword>
<protein>
    <recommendedName>
        <fullName evidence="4">Phosphoribosylglycinamide formyltransferase</fullName>
        <ecNumber evidence="4">2.1.2.2</ecNumber>
    </recommendedName>
    <alternativeName>
        <fullName evidence="4">5'-phosphoribosylglycinamide transformylase</fullName>
    </alternativeName>
    <alternativeName>
        <fullName evidence="4">GAR transformylase</fullName>
        <shortName evidence="4">GART</shortName>
    </alternativeName>
</protein>
<dbReference type="EMBL" id="QNBC01000003">
    <property type="protein sequence ID" value="RKX68083.1"/>
    <property type="molecule type" value="Genomic_DNA"/>
</dbReference>
<dbReference type="Pfam" id="PF00551">
    <property type="entry name" value="Formyl_trans_N"/>
    <property type="match status" value="1"/>
</dbReference>
<dbReference type="InterPro" id="IPR002376">
    <property type="entry name" value="Formyl_transf_N"/>
</dbReference>
<comment type="pathway">
    <text evidence="1 4">Purine metabolism; IMP biosynthesis via de novo pathway; N(2)-formyl-N(1)-(5-phospho-D-ribosyl)glycinamide from N(1)-(5-phospho-D-ribosyl)glycinamide (10-formyl THF route): step 1/1.</text>
</comment>
<feature type="binding site" evidence="4">
    <location>
        <begin position="89"/>
        <end position="92"/>
    </location>
    <ligand>
        <name>(6R)-10-formyltetrahydrofolate</name>
        <dbReference type="ChEBI" id="CHEBI:195366"/>
    </ligand>
</feature>
<evidence type="ECO:0000256" key="2">
    <source>
        <dbReference type="ARBA" id="ARBA00022679"/>
    </source>
</evidence>
<dbReference type="PANTHER" id="PTHR43369">
    <property type="entry name" value="PHOSPHORIBOSYLGLYCINAMIDE FORMYLTRANSFERASE"/>
    <property type="match status" value="1"/>
</dbReference>
<comment type="catalytic activity">
    <reaction evidence="4">
        <text>N(1)-(5-phospho-beta-D-ribosyl)glycinamide + (6R)-10-formyltetrahydrofolate = N(2)-formyl-N(1)-(5-phospho-beta-D-ribosyl)glycinamide + (6S)-5,6,7,8-tetrahydrofolate + H(+)</text>
        <dbReference type="Rhea" id="RHEA:15053"/>
        <dbReference type="ChEBI" id="CHEBI:15378"/>
        <dbReference type="ChEBI" id="CHEBI:57453"/>
        <dbReference type="ChEBI" id="CHEBI:143788"/>
        <dbReference type="ChEBI" id="CHEBI:147286"/>
        <dbReference type="ChEBI" id="CHEBI:195366"/>
        <dbReference type="EC" id="2.1.2.2"/>
    </reaction>
</comment>
<organism evidence="6 7">
    <name type="scientific">candidate division TA06 bacterium</name>
    <dbReference type="NCBI Taxonomy" id="2250710"/>
    <lineage>
        <taxon>Bacteria</taxon>
        <taxon>Bacteria division TA06</taxon>
    </lineage>
</organism>
<comment type="similarity">
    <text evidence="4">Belongs to the GART family.</text>
</comment>
<gene>
    <name evidence="4" type="primary">purN</name>
    <name evidence="6" type="ORF">DRP44_00405</name>
</gene>
<name>A0A660SBQ7_UNCT6</name>
<comment type="caution">
    <text evidence="6">The sequence shown here is derived from an EMBL/GenBank/DDBJ whole genome shotgun (WGS) entry which is preliminary data.</text>
</comment>
<dbReference type="InterPro" id="IPR004607">
    <property type="entry name" value="GART"/>
</dbReference>